<sequence>TTLRPTTTVRGWRRVRRTSPSKSSTSRAGRINYCPCCRGTRARSGRWPGRTHVWERAGVVLLRPQGGSLGGNRPAGGTSFYEYADHDPRFGLVLACGSSDGAVSVLSMGGDGVWEAKKINNAHTVHSHNSPLRDAYAVFTD</sequence>
<keyword evidence="2" id="KW-1185">Reference proteome</keyword>
<gene>
    <name evidence="1" type="ORF">HPB47_005458</name>
</gene>
<name>A0AC60PDR4_IXOPE</name>
<dbReference type="Proteomes" id="UP000805193">
    <property type="component" value="Unassembled WGS sequence"/>
</dbReference>
<accession>A0AC60PDR4</accession>
<proteinExistence type="predicted"/>
<dbReference type="EMBL" id="JABSTQ010010821">
    <property type="protein sequence ID" value="KAG0417622.1"/>
    <property type="molecule type" value="Genomic_DNA"/>
</dbReference>
<feature type="non-terminal residue" evidence="1">
    <location>
        <position position="1"/>
    </location>
</feature>
<protein>
    <submittedName>
        <fullName evidence="1">Uncharacterized protein</fullName>
    </submittedName>
</protein>
<evidence type="ECO:0000313" key="2">
    <source>
        <dbReference type="Proteomes" id="UP000805193"/>
    </source>
</evidence>
<reference evidence="1 2" key="1">
    <citation type="journal article" date="2020" name="Cell">
        <title>Large-Scale Comparative Analyses of Tick Genomes Elucidate Their Genetic Diversity and Vector Capacities.</title>
        <authorList>
            <consortium name="Tick Genome and Microbiome Consortium (TIGMIC)"/>
            <person name="Jia N."/>
            <person name="Wang J."/>
            <person name="Shi W."/>
            <person name="Du L."/>
            <person name="Sun Y."/>
            <person name="Zhan W."/>
            <person name="Jiang J.F."/>
            <person name="Wang Q."/>
            <person name="Zhang B."/>
            <person name="Ji P."/>
            <person name="Bell-Sakyi L."/>
            <person name="Cui X.M."/>
            <person name="Yuan T.T."/>
            <person name="Jiang B.G."/>
            <person name="Yang W.F."/>
            <person name="Lam T.T."/>
            <person name="Chang Q.C."/>
            <person name="Ding S.J."/>
            <person name="Wang X.J."/>
            <person name="Zhu J.G."/>
            <person name="Ruan X.D."/>
            <person name="Zhao L."/>
            <person name="Wei J.T."/>
            <person name="Ye R.Z."/>
            <person name="Que T.C."/>
            <person name="Du C.H."/>
            <person name="Zhou Y.H."/>
            <person name="Cheng J.X."/>
            <person name="Dai P.F."/>
            <person name="Guo W.B."/>
            <person name="Han X.H."/>
            <person name="Huang E.J."/>
            <person name="Li L.F."/>
            <person name="Wei W."/>
            <person name="Gao Y.C."/>
            <person name="Liu J.Z."/>
            <person name="Shao H.Z."/>
            <person name="Wang X."/>
            <person name="Wang C.C."/>
            <person name="Yang T.C."/>
            <person name="Huo Q.B."/>
            <person name="Li W."/>
            <person name="Chen H.Y."/>
            <person name="Chen S.E."/>
            <person name="Zhou L.G."/>
            <person name="Ni X.B."/>
            <person name="Tian J.H."/>
            <person name="Sheng Y."/>
            <person name="Liu T."/>
            <person name="Pan Y.S."/>
            <person name="Xia L.Y."/>
            <person name="Li J."/>
            <person name="Zhao F."/>
            <person name="Cao W.C."/>
        </authorList>
    </citation>
    <scope>NUCLEOTIDE SEQUENCE [LARGE SCALE GENOMIC DNA]</scope>
    <source>
        <strain evidence="1">Iper-2018</strain>
    </source>
</reference>
<evidence type="ECO:0000313" key="1">
    <source>
        <dbReference type="EMBL" id="KAG0417622.1"/>
    </source>
</evidence>
<organism evidence="1 2">
    <name type="scientific">Ixodes persulcatus</name>
    <name type="common">Taiga tick</name>
    <dbReference type="NCBI Taxonomy" id="34615"/>
    <lineage>
        <taxon>Eukaryota</taxon>
        <taxon>Metazoa</taxon>
        <taxon>Ecdysozoa</taxon>
        <taxon>Arthropoda</taxon>
        <taxon>Chelicerata</taxon>
        <taxon>Arachnida</taxon>
        <taxon>Acari</taxon>
        <taxon>Parasitiformes</taxon>
        <taxon>Ixodida</taxon>
        <taxon>Ixodoidea</taxon>
        <taxon>Ixodidae</taxon>
        <taxon>Ixodinae</taxon>
        <taxon>Ixodes</taxon>
    </lineage>
</organism>
<comment type="caution">
    <text evidence="1">The sequence shown here is derived from an EMBL/GenBank/DDBJ whole genome shotgun (WGS) entry which is preliminary data.</text>
</comment>